<gene>
    <name evidence="5 7" type="primary">apaH</name>
    <name evidence="7" type="ORF">QJU57_06555</name>
</gene>
<dbReference type="Pfam" id="PF00149">
    <property type="entry name" value="Metallophos"/>
    <property type="match status" value="1"/>
</dbReference>
<dbReference type="Proteomes" id="UP001226020">
    <property type="component" value="Unassembled WGS sequence"/>
</dbReference>
<dbReference type="PANTHER" id="PTHR40942">
    <property type="match status" value="1"/>
</dbReference>
<dbReference type="CDD" id="cd07422">
    <property type="entry name" value="MPP_ApaH"/>
    <property type="match status" value="1"/>
</dbReference>
<evidence type="ECO:0000256" key="4">
    <source>
        <dbReference type="ARBA" id="ARBA00049417"/>
    </source>
</evidence>
<keyword evidence="8" id="KW-1185">Reference proteome</keyword>
<dbReference type="NCBIfam" id="NF001204">
    <property type="entry name" value="PRK00166.1"/>
    <property type="match status" value="1"/>
</dbReference>
<dbReference type="SUPFAM" id="SSF56300">
    <property type="entry name" value="Metallo-dependent phosphatases"/>
    <property type="match status" value="1"/>
</dbReference>
<evidence type="ECO:0000259" key="6">
    <source>
        <dbReference type="Pfam" id="PF00149"/>
    </source>
</evidence>
<organism evidence="7 8">
    <name type="scientific">Phocoenobacter atlanticus subsp. atlanticus</name>
    <dbReference type="NCBI Taxonomy" id="3061285"/>
    <lineage>
        <taxon>Bacteria</taxon>
        <taxon>Pseudomonadati</taxon>
        <taxon>Pseudomonadota</taxon>
        <taxon>Gammaproteobacteria</taxon>
        <taxon>Pasteurellales</taxon>
        <taxon>Pasteurellaceae</taxon>
        <taxon>Phocoenobacter</taxon>
        <taxon>Phocoenobacter atlanticus</taxon>
    </lineage>
</organism>
<dbReference type="InterPro" id="IPR029052">
    <property type="entry name" value="Metallo-depent_PP-like"/>
</dbReference>
<comment type="function">
    <text evidence="1 5">Hydrolyzes diadenosine 5',5'''-P1,P4-tetraphosphate to yield ADP.</text>
</comment>
<protein>
    <recommendedName>
        <fullName evidence="5">Bis(5'-nucleosyl)-tetraphosphatase, symmetrical</fullName>
        <ecNumber evidence="5">3.6.1.41</ecNumber>
    </recommendedName>
    <alternativeName>
        <fullName evidence="5">Ap4A hydrolase</fullName>
    </alternativeName>
    <alternativeName>
        <fullName evidence="5">Diadenosine 5',5'''-P1,P4-tetraphosphate pyrophosphohydrolase</fullName>
    </alternativeName>
    <alternativeName>
        <fullName evidence="5">Diadenosine tetraphosphatase</fullName>
    </alternativeName>
</protein>
<evidence type="ECO:0000256" key="2">
    <source>
        <dbReference type="ARBA" id="ARBA00005419"/>
    </source>
</evidence>
<evidence type="ECO:0000256" key="1">
    <source>
        <dbReference type="ARBA" id="ARBA00003413"/>
    </source>
</evidence>
<dbReference type="AlphaFoldDB" id="A0AAW8CK06"/>
<dbReference type="GO" id="GO:0008803">
    <property type="term" value="F:bis(5'-nucleosyl)-tetraphosphatase (symmetrical) activity"/>
    <property type="evidence" value="ECO:0007669"/>
    <property type="project" value="UniProtKB-UniRule"/>
</dbReference>
<sequence length="273" mass="31666">MATYIVGDLHGCFDELTQLLQQVSFDVNKDELWLTGDLIARGDKSLECLRFVKSLGDKATTVLGNHDLHLLATNLGIKKVNARDKLDTLLMAEDKEELLEWLRHQPLFVQHPKYGFLLSHAGISPEWDLKTTQQCAKEVETLLQSEDYQYLLQNMYDNSPLAWNENLSGMERYRYIINAFTRMRFCNEKKQLDFQCKLSPQDAPPTLKPWFVLDNPLYKQHNILFGHWAALLGYSTPPHIYSLDTGCVWGHHLTMICWETQQIFTQPHLNKIT</sequence>
<reference evidence="7 8" key="1">
    <citation type="journal article" date="2023" name="Front. Microbiol.">
        <title>Phylogeography and host specificity of Pasteurellaceae pathogenic to sea-farmed fish in the north-east Atlantic.</title>
        <authorList>
            <person name="Gulla S."/>
            <person name="Colquhoun D.J."/>
            <person name="Olsen A.B."/>
            <person name="Spilsberg B."/>
            <person name="Lagesen K."/>
            <person name="Aakesson C.P."/>
            <person name="Strom S."/>
            <person name="Manji F."/>
            <person name="Birkbeck T.H."/>
            <person name="Nilsen H.K."/>
        </authorList>
    </citation>
    <scope>NUCLEOTIDE SEQUENCE [LARGE SCALE GENOMIC DNA]</scope>
    <source>
        <strain evidence="7 8">NVIB3131</strain>
    </source>
</reference>
<feature type="domain" description="Calcineurin-like phosphoesterase" evidence="6">
    <location>
        <begin position="3"/>
        <end position="152"/>
    </location>
</feature>
<dbReference type="InterPro" id="IPR004843">
    <property type="entry name" value="Calcineurin-like_PHP"/>
</dbReference>
<accession>A0AAW8CK06</accession>
<proteinExistence type="inferred from homology"/>
<dbReference type="PANTHER" id="PTHR40942:SF4">
    <property type="entry name" value="CYTOCHROME C5"/>
    <property type="match status" value="1"/>
</dbReference>
<keyword evidence="3 5" id="KW-0378">Hydrolase</keyword>
<evidence type="ECO:0000256" key="5">
    <source>
        <dbReference type="HAMAP-Rule" id="MF_00199"/>
    </source>
</evidence>
<dbReference type="HAMAP" id="MF_00199">
    <property type="entry name" value="ApaH"/>
    <property type="match status" value="1"/>
</dbReference>
<dbReference type="NCBIfam" id="TIGR00668">
    <property type="entry name" value="apaH"/>
    <property type="match status" value="1"/>
</dbReference>
<comment type="similarity">
    <text evidence="2 5">Belongs to the Ap4A hydrolase family.</text>
</comment>
<evidence type="ECO:0000313" key="7">
    <source>
        <dbReference type="EMBL" id="MDP8148734.1"/>
    </source>
</evidence>
<evidence type="ECO:0000256" key="3">
    <source>
        <dbReference type="ARBA" id="ARBA00022801"/>
    </source>
</evidence>
<dbReference type="EC" id="3.6.1.41" evidence="5"/>
<dbReference type="PIRSF" id="PIRSF000903">
    <property type="entry name" value="B5n-ttraPtase_sm"/>
    <property type="match status" value="1"/>
</dbReference>
<dbReference type="EMBL" id="JASAXT010000010">
    <property type="protein sequence ID" value="MDP8148734.1"/>
    <property type="molecule type" value="Genomic_DNA"/>
</dbReference>
<dbReference type="InterPro" id="IPR004617">
    <property type="entry name" value="ApaH"/>
</dbReference>
<name>A0AAW8CK06_9PAST</name>
<dbReference type="RefSeq" id="WP_306351731.1">
    <property type="nucleotide sequence ID" value="NZ_JASAWV010000008.1"/>
</dbReference>
<comment type="caution">
    <text evidence="7">The sequence shown here is derived from an EMBL/GenBank/DDBJ whole genome shotgun (WGS) entry which is preliminary data.</text>
</comment>
<evidence type="ECO:0000313" key="8">
    <source>
        <dbReference type="Proteomes" id="UP001226020"/>
    </source>
</evidence>
<comment type="catalytic activity">
    <reaction evidence="4 5">
        <text>P(1),P(4)-bis(5'-adenosyl) tetraphosphate + H2O = 2 ADP + 2 H(+)</text>
        <dbReference type="Rhea" id="RHEA:24252"/>
        <dbReference type="ChEBI" id="CHEBI:15377"/>
        <dbReference type="ChEBI" id="CHEBI:15378"/>
        <dbReference type="ChEBI" id="CHEBI:58141"/>
        <dbReference type="ChEBI" id="CHEBI:456216"/>
        <dbReference type="EC" id="3.6.1.41"/>
    </reaction>
</comment>
<dbReference type="Gene3D" id="3.60.21.10">
    <property type="match status" value="1"/>
</dbReference>